<dbReference type="EMBL" id="QGDH01000231">
    <property type="protein sequence ID" value="RAR02094.1"/>
    <property type="molecule type" value="Genomic_DNA"/>
</dbReference>
<organism evidence="2 3">
    <name type="scientific">Stemphylium lycopersici</name>
    <name type="common">Tomato gray leaf spot disease fungus</name>
    <name type="synonym">Thyrospora lycopersici</name>
    <dbReference type="NCBI Taxonomy" id="183478"/>
    <lineage>
        <taxon>Eukaryota</taxon>
        <taxon>Fungi</taxon>
        <taxon>Dikarya</taxon>
        <taxon>Ascomycota</taxon>
        <taxon>Pezizomycotina</taxon>
        <taxon>Dothideomycetes</taxon>
        <taxon>Pleosporomycetidae</taxon>
        <taxon>Pleosporales</taxon>
        <taxon>Pleosporineae</taxon>
        <taxon>Pleosporaceae</taxon>
        <taxon>Stemphylium</taxon>
    </lineage>
</organism>
<gene>
    <name evidence="2" type="ORF">DDE83_008688</name>
</gene>
<feature type="region of interest" description="Disordered" evidence="1">
    <location>
        <begin position="1"/>
        <end position="27"/>
    </location>
</feature>
<dbReference type="AlphaFoldDB" id="A0A364MTF7"/>
<name>A0A364MTF7_STELY</name>
<evidence type="ECO:0000313" key="2">
    <source>
        <dbReference type="EMBL" id="RAR02094.1"/>
    </source>
</evidence>
<feature type="compositionally biased region" description="Polar residues" evidence="1">
    <location>
        <begin position="103"/>
        <end position="118"/>
    </location>
</feature>
<feature type="compositionally biased region" description="Basic residues" evidence="1">
    <location>
        <begin position="18"/>
        <end position="27"/>
    </location>
</feature>
<dbReference type="STRING" id="183478.A0A364MTF7"/>
<dbReference type="GO" id="GO:0003700">
    <property type="term" value="F:DNA-binding transcription factor activity"/>
    <property type="evidence" value="ECO:0007669"/>
    <property type="project" value="InterPro"/>
</dbReference>
<dbReference type="PANTHER" id="PTHR42070">
    <property type="entry name" value="FILAMENT ASSOCIATED PROTEIN, PUTATIVE (AFU_ORTHOLOGUE AFUA_8G06630)-RELATED"/>
    <property type="match status" value="1"/>
</dbReference>
<keyword evidence="3" id="KW-1185">Reference proteome</keyword>
<dbReference type="PANTHER" id="PTHR42070:SF1">
    <property type="entry name" value="FILAMENT ASSOCIATED PROTEIN, PUTATIVE (AFU_ORTHOLOGUE AFUA_8G06630)-RELATED"/>
    <property type="match status" value="1"/>
</dbReference>
<feature type="region of interest" description="Disordered" evidence="1">
    <location>
        <begin position="161"/>
        <end position="208"/>
    </location>
</feature>
<proteinExistence type="predicted"/>
<evidence type="ECO:0008006" key="4">
    <source>
        <dbReference type="Google" id="ProtNLM"/>
    </source>
</evidence>
<evidence type="ECO:0000313" key="3">
    <source>
        <dbReference type="Proteomes" id="UP000249619"/>
    </source>
</evidence>
<dbReference type="CDD" id="cd14688">
    <property type="entry name" value="bZIP_YAP"/>
    <property type="match status" value="1"/>
</dbReference>
<protein>
    <recommendedName>
        <fullName evidence="4">BZIP domain-containing protein</fullName>
    </recommendedName>
</protein>
<evidence type="ECO:0000256" key="1">
    <source>
        <dbReference type="SAM" id="MobiDB-lite"/>
    </source>
</evidence>
<accession>A0A364MTF7</accession>
<dbReference type="Gene3D" id="1.20.5.170">
    <property type="match status" value="1"/>
</dbReference>
<feature type="region of interest" description="Disordered" evidence="1">
    <location>
        <begin position="90"/>
        <end position="118"/>
    </location>
</feature>
<dbReference type="SUPFAM" id="SSF57959">
    <property type="entry name" value="Leucine zipper domain"/>
    <property type="match status" value="1"/>
</dbReference>
<dbReference type="Proteomes" id="UP000249619">
    <property type="component" value="Unassembled WGS sequence"/>
</dbReference>
<dbReference type="OrthoDB" id="4505928at2759"/>
<reference evidence="3" key="1">
    <citation type="submission" date="2018-05" db="EMBL/GenBank/DDBJ databases">
        <title>Draft genome sequence of Stemphylium lycopersici strain CIDEFI 213.</title>
        <authorList>
            <person name="Medina R."/>
            <person name="Franco M.E.E."/>
            <person name="Lucentini C.G."/>
            <person name="Saparrat M.C.N."/>
            <person name="Balatti P.A."/>
        </authorList>
    </citation>
    <scope>NUCLEOTIDE SEQUENCE [LARGE SCALE GENOMIC DNA]</scope>
    <source>
        <strain evidence="3">CIDEFI 213</strain>
    </source>
</reference>
<dbReference type="InterPro" id="IPR046347">
    <property type="entry name" value="bZIP_sf"/>
</dbReference>
<sequence>MASKKVNAELTNAERVRNNQRRSRTRRKEYIAELEAKIKQYESDHDQNPTKLRIEGLAKELDALKKLLHALGLDEEFLEAHGKAARLASTWAQDKQSPEETNDTPFSLPQPTSQCTNELQAHPDPILQMLLLGLPLFYSAQLEHETARYNILGDEIPSKTLQRSRHKEGRRMPQIGDVQEANADADQHALRDVQLPDAGGEGCAEEAG</sequence>
<comment type="caution">
    <text evidence="2">The sequence shown here is derived from an EMBL/GenBank/DDBJ whole genome shotgun (WGS) entry which is preliminary data.</text>
</comment>